<evidence type="ECO:0000256" key="3">
    <source>
        <dbReference type="ARBA" id="ARBA00023295"/>
    </source>
</evidence>
<name>F8QIM4_SERL3</name>
<evidence type="ECO:0000256" key="2">
    <source>
        <dbReference type="ARBA" id="ARBA00022801"/>
    </source>
</evidence>
<accession>F8QIM4</accession>
<evidence type="ECO:0000259" key="4">
    <source>
        <dbReference type="Pfam" id="PF01156"/>
    </source>
</evidence>
<dbReference type="eggNOG" id="KOG2938">
    <property type="taxonomic scope" value="Eukaryota"/>
</dbReference>
<dbReference type="GO" id="GO:0005829">
    <property type="term" value="C:cytosol"/>
    <property type="evidence" value="ECO:0007669"/>
    <property type="project" value="TreeGrafter"/>
</dbReference>
<proteinExistence type="inferred from homology"/>
<sequence>MQTGLISVNILKLYQTIDRHLELHPEDKARFPNFDPTAGPTLAFGASGPVEGTRHYAKYFHGRDGLGDISSRHPELDVDPKIRRGIQVTEKSGVQLSLELIQDRPARSITYIALGPLTNLAQLIRANGQAVRDRIGRVVCMGGALDVPGNMSPVAEFNFYADPYAVEEVLVPSDPNQGIPLDRFILLPLDITTVHDLPFPSYKEKIDPHFESTASPSIAAMKTPICHFTSSFFEKTREVMAFYGKDVMELHDIVAVWCAIENPPVEIEDDGGLPKMSDRWKTMLRHFEVEKIGERTRGMLVIDRRDERAAYAPGANRARMQKELEKQQVEHDRFESTTIPAQIAVDVEARHCMRG</sequence>
<dbReference type="InterPro" id="IPR036452">
    <property type="entry name" value="Ribo_hydro-like"/>
</dbReference>
<keyword evidence="3" id="KW-0326">Glycosidase</keyword>
<dbReference type="Pfam" id="PF01156">
    <property type="entry name" value="IU_nuc_hydro"/>
    <property type="match status" value="1"/>
</dbReference>
<dbReference type="Gene3D" id="3.90.245.10">
    <property type="entry name" value="Ribonucleoside hydrolase-like"/>
    <property type="match status" value="1"/>
</dbReference>
<dbReference type="InterPro" id="IPR001910">
    <property type="entry name" value="Inosine/uridine_hydrolase_dom"/>
</dbReference>
<dbReference type="GO" id="GO:0006152">
    <property type="term" value="P:purine nucleoside catabolic process"/>
    <property type="evidence" value="ECO:0007669"/>
    <property type="project" value="TreeGrafter"/>
</dbReference>
<reference evidence="6" key="1">
    <citation type="journal article" date="2011" name="Science">
        <title>The plant cell wall-decomposing machinery underlies the functional diversity of forest fungi.</title>
        <authorList>
            <person name="Eastwood D.C."/>
            <person name="Floudas D."/>
            <person name="Binder M."/>
            <person name="Majcherczyk A."/>
            <person name="Schneider P."/>
            <person name="Aerts A."/>
            <person name="Asiegbu F.O."/>
            <person name="Baker S.E."/>
            <person name="Barry K."/>
            <person name="Bendiksby M."/>
            <person name="Blumentritt M."/>
            <person name="Coutinho P.M."/>
            <person name="Cullen D."/>
            <person name="de Vries R.P."/>
            <person name="Gathman A."/>
            <person name="Goodell B."/>
            <person name="Henrissat B."/>
            <person name="Ihrmark K."/>
            <person name="Kauserud H."/>
            <person name="Kohler A."/>
            <person name="LaButti K."/>
            <person name="Lapidus A."/>
            <person name="Lavin J.L."/>
            <person name="Lee Y.-H."/>
            <person name="Lindquist E."/>
            <person name="Lilly W."/>
            <person name="Lucas S."/>
            <person name="Morin E."/>
            <person name="Murat C."/>
            <person name="Oguiza J.A."/>
            <person name="Park J."/>
            <person name="Pisabarro A.G."/>
            <person name="Riley R."/>
            <person name="Rosling A."/>
            <person name="Salamov A."/>
            <person name="Schmidt O."/>
            <person name="Schmutz J."/>
            <person name="Skrede I."/>
            <person name="Stenlid J."/>
            <person name="Wiebenga A."/>
            <person name="Xie X."/>
            <person name="Kuees U."/>
            <person name="Hibbett D.S."/>
            <person name="Hoffmeister D."/>
            <person name="Hoegberg N."/>
            <person name="Martin F."/>
            <person name="Grigoriev I.V."/>
            <person name="Watkinson S.C."/>
        </authorList>
    </citation>
    <scope>NUCLEOTIDE SEQUENCE [LARGE SCALE GENOMIC DNA]</scope>
    <source>
        <strain evidence="6">strain S7.3</strain>
    </source>
</reference>
<dbReference type="EMBL" id="GL945528">
    <property type="protein sequence ID" value="EGN91863.1"/>
    <property type="molecule type" value="Genomic_DNA"/>
</dbReference>
<protein>
    <recommendedName>
        <fullName evidence="4">Inosine/uridine-preferring nucleoside hydrolase domain-containing protein</fullName>
    </recommendedName>
</protein>
<dbReference type="STRING" id="936435.F8QIM4"/>
<keyword evidence="2" id="KW-0378">Hydrolase</keyword>
<comment type="similarity">
    <text evidence="1">Belongs to the IUNH family.</text>
</comment>
<organism evidence="6">
    <name type="scientific">Serpula lacrymans var. lacrymans (strain S7.3)</name>
    <name type="common">Dry rot fungus</name>
    <dbReference type="NCBI Taxonomy" id="936435"/>
    <lineage>
        <taxon>Eukaryota</taxon>
        <taxon>Fungi</taxon>
        <taxon>Dikarya</taxon>
        <taxon>Basidiomycota</taxon>
        <taxon>Agaricomycotina</taxon>
        <taxon>Agaricomycetes</taxon>
        <taxon>Agaricomycetidae</taxon>
        <taxon>Boletales</taxon>
        <taxon>Coniophorineae</taxon>
        <taxon>Serpulaceae</taxon>
        <taxon>Serpula</taxon>
    </lineage>
</organism>
<dbReference type="InterPro" id="IPR023186">
    <property type="entry name" value="IUNH"/>
</dbReference>
<dbReference type="Proteomes" id="UP000008063">
    <property type="component" value="Unassembled WGS sequence"/>
</dbReference>
<dbReference type="SUPFAM" id="SSF53590">
    <property type="entry name" value="Nucleoside hydrolase"/>
    <property type="match status" value="1"/>
</dbReference>
<gene>
    <name evidence="5" type="ORF">SERLA73DRAFT_191935</name>
</gene>
<evidence type="ECO:0000313" key="5">
    <source>
        <dbReference type="EMBL" id="EGN91863.1"/>
    </source>
</evidence>
<dbReference type="PANTHER" id="PTHR12304:SF56">
    <property type="entry name" value="HYDROLASE, PUTATIVE (AFU_ORTHOLOGUE AFUA_1G11790)-RELATED"/>
    <property type="match status" value="1"/>
</dbReference>
<dbReference type="PANTHER" id="PTHR12304">
    <property type="entry name" value="INOSINE-URIDINE PREFERRING NUCLEOSIDE HYDROLASE"/>
    <property type="match status" value="1"/>
</dbReference>
<dbReference type="OrthoDB" id="5783963at2759"/>
<evidence type="ECO:0000313" key="6">
    <source>
        <dbReference type="Proteomes" id="UP000008063"/>
    </source>
</evidence>
<feature type="domain" description="Inosine/uridine-preferring nucleoside hydrolase" evidence="4">
    <location>
        <begin position="44"/>
        <end position="312"/>
    </location>
</feature>
<dbReference type="InParanoid" id="F8QIM4"/>
<dbReference type="GO" id="GO:0008477">
    <property type="term" value="F:purine nucleosidase activity"/>
    <property type="evidence" value="ECO:0007669"/>
    <property type="project" value="TreeGrafter"/>
</dbReference>
<dbReference type="AlphaFoldDB" id="F8QIM4"/>
<dbReference type="HOGENOM" id="CLU_036838_9_2_1"/>
<keyword evidence="6" id="KW-1185">Reference proteome</keyword>
<evidence type="ECO:0000256" key="1">
    <source>
        <dbReference type="ARBA" id="ARBA00009176"/>
    </source>
</evidence>
<dbReference type="OMA" id="WFAKMFL"/>